<reference evidence="1 2" key="1">
    <citation type="submission" date="2019-03" db="EMBL/GenBank/DDBJ databases">
        <title>Genomic Encyclopedia of Type Strains, Phase IV (KMG-IV): sequencing the most valuable type-strain genomes for metagenomic binning, comparative biology and taxonomic classification.</title>
        <authorList>
            <person name="Goeker M."/>
        </authorList>
    </citation>
    <scope>NUCLEOTIDE SEQUENCE [LARGE SCALE GENOMIC DNA]</scope>
    <source>
        <strain evidence="1 2">DSM 45361</strain>
    </source>
</reference>
<evidence type="ECO:0000313" key="1">
    <source>
        <dbReference type="EMBL" id="TDP91149.1"/>
    </source>
</evidence>
<organism evidence="1 2">
    <name type="scientific">Labedaea rhizosphaerae</name>
    <dbReference type="NCBI Taxonomy" id="598644"/>
    <lineage>
        <taxon>Bacteria</taxon>
        <taxon>Bacillati</taxon>
        <taxon>Actinomycetota</taxon>
        <taxon>Actinomycetes</taxon>
        <taxon>Pseudonocardiales</taxon>
        <taxon>Pseudonocardiaceae</taxon>
        <taxon>Labedaea</taxon>
    </lineage>
</organism>
<dbReference type="AlphaFoldDB" id="A0A4R6RVV0"/>
<dbReference type="NCBIfam" id="TIGR03847">
    <property type="entry name" value="conserved hypothetical protein"/>
    <property type="match status" value="1"/>
</dbReference>
<sequence>MARVIHVFRQPDRFIAGTVGQPGDRTFYLQASENARTVSVALEKQQVSVLAERIGSLLDEINRRFGADVPETVTDGEVDTDPLDVPVEEEFRVGTMGLGWDAESRAVVIELLAVTETEVDEAVVLDDTEEGPDAVRVFLTPSEARAFAERADRVVNAGRKPCPLCGEPLDPAGHVCPRQNGYRRTDEDGPAAAADDV</sequence>
<accession>A0A4R6RVV0</accession>
<comment type="caution">
    <text evidence="1">The sequence shown here is derived from an EMBL/GenBank/DDBJ whole genome shotgun (WGS) entry which is preliminary data.</text>
</comment>
<gene>
    <name evidence="1" type="ORF">EV186_109141</name>
</gene>
<dbReference type="EMBL" id="SNXZ01000009">
    <property type="protein sequence ID" value="TDP91149.1"/>
    <property type="molecule type" value="Genomic_DNA"/>
</dbReference>
<protein>
    <submittedName>
        <fullName evidence="1">Putative repeat protein (TIGR03847 family)</fullName>
    </submittedName>
</protein>
<name>A0A4R6RVV0_LABRH</name>
<dbReference type="InterPro" id="IPR021441">
    <property type="entry name" value="DUF3090"/>
</dbReference>
<evidence type="ECO:0000313" key="2">
    <source>
        <dbReference type="Proteomes" id="UP000295444"/>
    </source>
</evidence>
<dbReference type="Pfam" id="PF11290">
    <property type="entry name" value="DUF3090"/>
    <property type="match status" value="1"/>
</dbReference>
<keyword evidence="2" id="KW-1185">Reference proteome</keyword>
<dbReference type="RefSeq" id="WP_133853929.1">
    <property type="nucleotide sequence ID" value="NZ_SNXZ01000009.1"/>
</dbReference>
<proteinExistence type="predicted"/>
<dbReference type="Proteomes" id="UP000295444">
    <property type="component" value="Unassembled WGS sequence"/>
</dbReference>
<dbReference type="OrthoDB" id="156387at2"/>